<name>V5WGP4_9SPIO</name>
<dbReference type="STRING" id="1307761.L21SP2_1569"/>
<gene>
    <name evidence="1" type="ORF">L21SP2_1569</name>
</gene>
<dbReference type="AlphaFoldDB" id="V5WGP4"/>
<accession>V5WGP4</accession>
<protein>
    <submittedName>
        <fullName evidence="1">Uncharacterized protein</fullName>
    </submittedName>
</protein>
<dbReference type="EMBL" id="CP006939">
    <property type="protein sequence ID" value="AHC14958.1"/>
    <property type="molecule type" value="Genomic_DNA"/>
</dbReference>
<dbReference type="Proteomes" id="UP000018680">
    <property type="component" value="Chromosome"/>
</dbReference>
<keyword evidence="2" id="KW-1185">Reference proteome</keyword>
<dbReference type="RefSeq" id="WP_024267878.1">
    <property type="nucleotide sequence ID" value="NC_023035.1"/>
</dbReference>
<dbReference type="HOGENOM" id="CLU_121938_0_0_12"/>
<dbReference type="OrthoDB" id="370204at2"/>
<sequence length="192" mass="22024">MNDFKDVNHLNGELLDEEKVLWESIVSRVQPALRLSDEETEAMKNHKLIRMFGLLPKFADCPNPEGTGFMNVVVYMAERNGGRDLFLHHPEHDNNILSRLQPFHNIMRKGNQEVVEKGLALASLVMLQDYQADREEDLAKNKYNPLNNGAWEFSSAREQLMKVINKAQAMRLDAVFALSVVTTMSFWNNTGY</sequence>
<proteinExistence type="predicted"/>
<organism evidence="1 2">
    <name type="scientific">Salinispira pacifica</name>
    <dbReference type="NCBI Taxonomy" id="1307761"/>
    <lineage>
        <taxon>Bacteria</taxon>
        <taxon>Pseudomonadati</taxon>
        <taxon>Spirochaetota</taxon>
        <taxon>Spirochaetia</taxon>
        <taxon>Spirochaetales</taxon>
        <taxon>Spirochaetaceae</taxon>
        <taxon>Salinispira</taxon>
    </lineage>
</organism>
<evidence type="ECO:0000313" key="1">
    <source>
        <dbReference type="EMBL" id="AHC14958.1"/>
    </source>
</evidence>
<evidence type="ECO:0000313" key="2">
    <source>
        <dbReference type="Proteomes" id="UP000018680"/>
    </source>
</evidence>
<dbReference type="eggNOG" id="ENOG502ZDEW">
    <property type="taxonomic scope" value="Bacteria"/>
</dbReference>
<dbReference type="KEGG" id="slr:L21SP2_1569"/>
<reference evidence="1 2" key="1">
    <citation type="journal article" date="2015" name="Stand. Genomic Sci.">
        <title>Complete genome sequence and description of Salinispira pacifica gen. nov., sp. nov., a novel spirochaete isolated form a hypersaline microbial mat.</title>
        <authorList>
            <person name="Ben Hania W."/>
            <person name="Joseph M."/>
            <person name="Schumann P."/>
            <person name="Bunk B."/>
            <person name="Fiebig A."/>
            <person name="Sproer C."/>
            <person name="Klenk H.P."/>
            <person name="Fardeau M.L."/>
            <person name="Spring S."/>
        </authorList>
    </citation>
    <scope>NUCLEOTIDE SEQUENCE [LARGE SCALE GENOMIC DNA]</scope>
    <source>
        <strain evidence="1 2">L21-RPul-D2</strain>
    </source>
</reference>